<sequence length="511" mass="59010">MDDEDAESGSSGSNTIALSTHIESADSVDERLLRIFDEYCQRAVERSADSSLAPSACADLFTIAICYGFGHTLYEHFDSKVERYVRELLKIRGLVTRPLKNISITLNELSEQEASFGFKKWARNFLTPYSALDESFEENRGALRIRQLQFRQRMFELREAVLCNDWPRVGSLIGSIDIIRLDPVQFTRRERWSRYYNVYARIAPFIVSIFHAGAQRLMQHNIPRDLLAKSINEFMLAVVNAQKCNETAVRARNFSLLYLCEVLAFLIANGLHEDASILVSSTSSIVAAAQMKSYMDVMKSYKALYRYEIWRWNGRPRNPNDVYPLVDDLISAIDELPVGTSSVLIYAMVDLLKSLDVTTTILEKLIDCCRRAPFMLSYAHDALINNGLQDEAEDLLTEVVIPTLKLSGSDPILLEWIQPRLLNPQSFDRSFETISHICKILFHFLDYGENRSNDRAWAFLWACVEAMSDRRMLRFYWRSRKSWWFRFHCVPLSDTGNECRLKVFQLLQKIK</sequence>
<proteinExistence type="predicted"/>
<evidence type="ECO:0000313" key="2">
    <source>
        <dbReference type="Proteomes" id="UP000267096"/>
    </source>
</evidence>
<accession>A0A0M3JSP6</accession>
<dbReference type="WBParaSite" id="ASIM_0001101501-mRNA-1">
    <property type="protein sequence ID" value="ASIM_0001101501-mRNA-1"/>
    <property type="gene ID" value="ASIM_0001101501"/>
</dbReference>
<keyword evidence="2" id="KW-1185">Reference proteome</keyword>
<dbReference type="EMBL" id="UYRR01031005">
    <property type="protein sequence ID" value="VDK43215.1"/>
    <property type="molecule type" value="Genomic_DNA"/>
</dbReference>
<reference evidence="1 2" key="2">
    <citation type="submission" date="2018-11" db="EMBL/GenBank/DDBJ databases">
        <authorList>
            <consortium name="Pathogen Informatics"/>
        </authorList>
    </citation>
    <scope>NUCLEOTIDE SEQUENCE [LARGE SCALE GENOMIC DNA]</scope>
</reference>
<dbReference type="PANTHER" id="PTHR32122">
    <property type="entry name" value="TATA BOX-BINDING PROTEIN ASSOCIATED FACTOR RNA POLYMERASE I SUBUNIT A"/>
    <property type="match status" value="1"/>
</dbReference>
<gene>
    <name evidence="1" type="ORF">ASIM_LOCUS10573</name>
</gene>
<protein>
    <submittedName>
        <fullName evidence="3">MYND-type domain-containing protein</fullName>
    </submittedName>
</protein>
<dbReference type="Proteomes" id="UP000267096">
    <property type="component" value="Unassembled WGS sequence"/>
</dbReference>
<dbReference type="AlphaFoldDB" id="A0A0M3JSP6"/>
<reference evidence="3" key="1">
    <citation type="submission" date="2017-02" db="UniProtKB">
        <authorList>
            <consortium name="WormBaseParasite"/>
        </authorList>
    </citation>
    <scope>IDENTIFICATION</scope>
</reference>
<organism evidence="3">
    <name type="scientific">Anisakis simplex</name>
    <name type="common">Herring worm</name>
    <dbReference type="NCBI Taxonomy" id="6269"/>
    <lineage>
        <taxon>Eukaryota</taxon>
        <taxon>Metazoa</taxon>
        <taxon>Ecdysozoa</taxon>
        <taxon>Nematoda</taxon>
        <taxon>Chromadorea</taxon>
        <taxon>Rhabditida</taxon>
        <taxon>Spirurina</taxon>
        <taxon>Ascaridomorpha</taxon>
        <taxon>Ascaridoidea</taxon>
        <taxon>Anisakidae</taxon>
        <taxon>Anisakis</taxon>
        <taxon>Anisakis simplex complex</taxon>
    </lineage>
</organism>
<dbReference type="PANTHER" id="PTHR32122:SF1">
    <property type="entry name" value="TATA BOX-BINDING PROTEIN-ASSOCIATED FACTOR RNA POLYMERASE I SUBUNIT A"/>
    <property type="match status" value="1"/>
</dbReference>
<name>A0A0M3JSP6_ANISI</name>
<dbReference type="OrthoDB" id="8933311at2759"/>
<evidence type="ECO:0000313" key="3">
    <source>
        <dbReference type="WBParaSite" id="ASIM_0001101501-mRNA-1"/>
    </source>
</evidence>
<evidence type="ECO:0000313" key="1">
    <source>
        <dbReference type="EMBL" id="VDK43215.1"/>
    </source>
</evidence>
<dbReference type="InterPro" id="IPR052669">
    <property type="entry name" value="SL1/TIF-IB_Component"/>
</dbReference>